<sequence>MLPVRLLFVFVFHNLFVCFQQPVTAHIITRMSRKPMTSRAPDLKLPSFLYHFYVAPSKTIILLSSDNFVPNPICIYICRYSHYALEMLKKRFFIITALLPSPTTNV</sequence>
<reference evidence="2" key="1">
    <citation type="submission" date="2018-01" db="EMBL/GenBank/DDBJ databases">
        <title>An insight into the sialome of Amazonian anophelines.</title>
        <authorList>
            <person name="Ribeiro J.M."/>
            <person name="Scarpassa V."/>
            <person name="Calvo E."/>
        </authorList>
    </citation>
    <scope>NUCLEOTIDE SEQUENCE</scope>
    <source>
        <tissue evidence="2">Salivary glands</tissue>
    </source>
</reference>
<name>A0A2M4B2X3_9DIPT</name>
<organism evidence="2">
    <name type="scientific">Anopheles triannulatus</name>
    <dbReference type="NCBI Taxonomy" id="58253"/>
    <lineage>
        <taxon>Eukaryota</taxon>
        <taxon>Metazoa</taxon>
        <taxon>Ecdysozoa</taxon>
        <taxon>Arthropoda</taxon>
        <taxon>Hexapoda</taxon>
        <taxon>Insecta</taxon>
        <taxon>Pterygota</taxon>
        <taxon>Neoptera</taxon>
        <taxon>Endopterygota</taxon>
        <taxon>Diptera</taxon>
        <taxon>Nematocera</taxon>
        <taxon>Culicoidea</taxon>
        <taxon>Culicidae</taxon>
        <taxon>Anophelinae</taxon>
        <taxon>Anopheles</taxon>
    </lineage>
</organism>
<dbReference type="EMBL" id="GGFK01014084">
    <property type="protein sequence ID" value="MBW47405.1"/>
    <property type="molecule type" value="Transcribed_RNA"/>
</dbReference>
<evidence type="ECO:0000313" key="2">
    <source>
        <dbReference type="EMBL" id="MBW47405.1"/>
    </source>
</evidence>
<proteinExistence type="predicted"/>
<protein>
    <submittedName>
        <fullName evidence="2">Putative secreted protein</fullName>
    </submittedName>
</protein>
<feature type="signal peptide" evidence="1">
    <location>
        <begin position="1"/>
        <end position="25"/>
    </location>
</feature>
<evidence type="ECO:0000256" key="1">
    <source>
        <dbReference type="SAM" id="SignalP"/>
    </source>
</evidence>
<keyword evidence="1" id="KW-0732">Signal</keyword>
<accession>A0A2M4B2X3</accession>
<dbReference type="AlphaFoldDB" id="A0A2M4B2X3"/>
<feature type="chain" id="PRO_5014837539" evidence="1">
    <location>
        <begin position="26"/>
        <end position="106"/>
    </location>
</feature>